<organism evidence="3 4">
    <name type="scientific">Brachybacterium kimchii</name>
    <dbReference type="NCBI Taxonomy" id="2942909"/>
    <lineage>
        <taxon>Bacteria</taxon>
        <taxon>Bacillati</taxon>
        <taxon>Actinomycetota</taxon>
        <taxon>Actinomycetes</taxon>
        <taxon>Micrococcales</taxon>
        <taxon>Dermabacteraceae</taxon>
        <taxon>Brachybacterium</taxon>
    </lineage>
</organism>
<feature type="region of interest" description="Disordered" evidence="1">
    <location>
        <begin position="1"/>
        <end position="45"/>
    </location>
</feature>
<evidence type="ECO:0000313" key="4">
    <source>
        <dbReference type="Proteomes" id="UP001055868"/>
    </source>
</evidence>
<name>A0ABY4N243_9MICO</name>
<accession>A0ABY4N243</accession>
<evidence type="ECO:0000259" key="2">
    <source>
        <dbReference type="PROSITE" id="PS51704"/>
    </source>
</evidence>
<dbReference type="InterPro" id="IPR030395">
    <property type="entry name" value="GP_PDE_dom"/>
</dbReference>
<evidence type="ECO:0000313" key="3">
    <source>
        <dbReference type="EMBL" id="UQN28635.1"/>
    </source>
</evidence>
<keyword evidence="4" id="KW-1185">Reference proteome</keyword>
<dbReference type="Proteomes" id="UP001055868">
    <property type="component" value="Chromosome"/>
</dbReference>
<evidence type="ECO:0000256" key="1">
    <source>
        <dbReference type="SAM" id="MobiDB-lite"/>
    </source>
</evidence>
<dbReference type="EMBL" id="CP097218">
    <property type="protein sequence ID" value="UQN28635.1"/>
    <property type="molecule type" value="Genomic_DNA"/>
</dbReference>
<dbReference type="PANTHER" id="PTHR46211:SF1">
    <property type="entry name" value="GLYCEROPHOSPHODIESTER PHOSPHODIESTERASE, CYTOPLASMIC"/>
    <property type="match status" value="1"/>
</dbReference>
<sequence>MDSVMERMSLARSASARTASSSSASLSTPVASPRPAVIGHRGAPVGAPENTLASFGRAVRDGADALECDVHLSADGHLVVMHDSSIDRTASPHGPLCGGDIADLTRAQLDTVELGGGERIPSLDDFLDACGGGAGRPVGAVVEVKAPAAARATALALRERFGAQPMPLPDGTPPAVIISFHPEALRTVRETAPEIPIGLLAAGVDDEVMQVLAELRAERVSVWIQTLEDGDADRAWAASGASLHVWTVNTPEHLDAALAAGVASITTDDPGWVVRERDGRAQPVG</sequence>
<protein>
    <submittedName>
        <fullName evidence="3">Glycerophosphodiester phosphodiesterase</fullName>
    </submittedName>
</protein>
<dbReference type="InterPro" id="IPR017946">
    <property type="entry name" value="PLC-like_Pdiesterase_TIM-brl"/>
</dbReference>
<gene>
    <name evidence="3" type="ORF">M4486_13490</name>
</gene>
<reference evidence="3" key="1">
    <citation type="submission" date="2022-05" db="EMBL/GenBank/DDBJ databases">
        <title>Genomic analysis of Brachybacterium sp. CBA3104.</title>
        <authorList>
            <person name="Roh S.W."/>
            <person name="Kim Y.B."/>
            <person name="Kim Y."/>
        </authorList>
    </citation>
    <scope>NUCLEOTIDE SEQUENCE</scope>
    <source>
        <strain evidence="3">CBA3104</strain>
    </source>
</reference>
<dbReference type="Gene3D" id="3.20.20.190">
    <property type="entry name" value="Phosphatidylinositol (PI) phosphodiesterase"/>
    <property type="match status" value="1"/>
</dbReference>
<dbReference type="PANTHER" id="PTHR46211">
    <property type="entry name" value="GLYCEROPHOSPHORYL DIESTER PHOSPHODIESTERASE"/>
    <property type="match status" value="1"/>
</dbReference>
<feature type="compositionally biased region" description="Low complexity" evidence="1">
    <location>
        <begin position="10"/>
        <end position="33"/>
    </location>
</feature>
<proteinExistence type="predicted"/>
<dbReference type="SUPFAM" id="SSF51695">
    <property type="entry name" value="PLC-like phosphodiesterases"/>
    <property type="match status" value="1"/>
</dbReference>
<dbReference type="PROSITE" id="PS51704">
    <property type="entry name" value="GP_PDE"/>
    <property type="match status" value="1"/>
</dbReference>
<dbReference type="RefSeq" id="WP_249477763.1">
    <property type="nucleotide sequence ID" value="NZ_CP097218.1"/>
</dbReference>
<dbReference type="Pfam" id="PF03009">
    <property type="entry name" value="GDPD"/>
    <property type="match status" value="1"/>
</dbReference>
<feature type="domain" description="GP-PDE" evidence="2">
    <location>
        <begin position="35"/>
        <end position="277"/>
    </location>
</feature>